<dbReference type="InterPro" id="IPR036388">
    <property type="entry name" value="WH-like_DNA-bd_sf"/>
</dbReference>
<sequence length="451" mass="50352">MAMQSIPSFGSPRVQVKTLLSMILASTKTAMQEYENAGFSIPAPDSPEAHPSDFASNLVDLQKSIIILEGACCKLVQTLAPPVHMLRNHLMTPAEQPCLWVAVESKIPDILTQSPNGMHVNEIAKIAPKFLEPQKLSHIIHFLASRGYFREVSYNVFANNHLSLTLLSSNPLLSLLYISMKIFSKGFGSLPDALTDLDYGNSKDPDKAPFIFAVHDNFTGGDFFDWLQQHPIDKEHFAAGMVGLNNVSTPGLHCGVWNELPEGASICDVGSGVGGFSICLARAHPSFKVTLVDRREVIDQAERFWRSEYPQAVQDQRAAFVSGDFLKDIPGGHDVYFARHIIHDWPDSKAIVILGNIRRAMRLDSRLFIEEHILPHSNNAKDTRTTDLTEETFLTGSRRLYHLDMLMLSMMNAKERAIHEFDDLGSKVGLKIIKRWDLLETSLLEYAIVSV</sequence>
<dbReference type="PANTHER" id="PTHR43712">
    <property type="entry name" value="PUTATIVE (AFU_ORTHOLOGUE AFUA_4G14580)-RELATED"/>
    <property type="match status" value="1"/>
</dbReference>
<dbReference type="CDD" id="cd02440">
    <property type="entry name" value="AdoMet_MTases"/>
    <property type="match status" value="1"/>
</dbReference>
<keyword evidence="3" id="KW-0949">S-adenosyl-L-methionine</keyword>
<accession>A0A9P5NCH3</accession>
<dbReference type="SUPFAM" id="SSF53335">
    <property type="entry name" value="S-adenosyl-L-methionine-dependent methyltransferases"/>
    <property type="match status" value="1"/>
</dbReference>
<dbReference type="InterPro" id="IPR016461">
    <property type="entry name" value="COMT-like"/>
</dbReference>
<comment type="caution">
    <text evidence="5">The sequence shown here is derived from an EMBL/GenBank/DDBJ whole genome shotgun (WGS) entry which is preliminary data.</text>
</comment>
<dbReference type="GO" id="GO:0032259">
    <property type="term" value="P:methylation"/>
    <property type="evidence" value="ECO:0007669"/>
    <property type="project" value="UniProtKB-KW"/>
</dbReference>
<gene>
    <name evidence="5" type="ORF">CPB84DRAFT_1853178</name>
</gene>
<keyword evidence="6" id="KW-1185">Reference proteome</keyword>
<dbReference type="OrthoDB" id="1606438at2759"/>
<dbReference type="GO" id="GO:0008171">
    <property type="term" value="F:O-methyltransferase activity"/>
    <property type="evidence" value="ECO:0007669"/>
    <property type="project" value="InterPro"/>
</dbReference>
<proteinExistence type="predicted"/>
<evidence type="ECO:0000256" key="3">
    <source>
        <dbReference type="ARBA" id="ARBA00022691"/>
    </source>
</evidence>
<dbReference type="Pfam" id="PF00891">
    <property type="entry name" value="Methyltransf_2"/>
    <property type="match status" value="1"/>
</dbReference>
<dbReference type="InterPro" id="IPR029063">
    <property type="entry name" value="SAM-dependent_MTases_sf"/>
</dbReference>
<dbReference type="Proteomes" id="UP000724874">
    <property type="component" value="Unassembled WGS sequence"/>
</dbReference>
<reference evidence="5" key="1">
    <citation type="submission" date="2020-11" db="EMBL/GenBank/DDBJ databases">
        <authorList>
            <consortium name="DOE Joint Genome Institute"/>
            <person name="Ahrendt S."/>
            <person name="Riley R."/>
            <person name="Andreopoulos W."/>
            <person name="LaButti K."/>
            <person name="Pangilinan J."/>
            <person name="Ruiz-duenas F.J."/>
            <person name="Barrasa J.M."/>
            <person name="Sanchez-Garcia M."/>
            <person name="Camarero S."/>
            <person name="Miyauchi S."/>
            <person name="Serrano A."/>
            <person name="Linde D."/>
            <person name="Babiker R."/>
            <person name="Drula E."/>
            <person name="Ayuso-Fernandez I."/>
            <person name="Pacheco R."/>
            <person name="Padilla G."/>
            <person name="Ferreira P."/>
            <person name="Barriuso J."/>
            <person name="Kellner H."/>
            <person name="Castanera R."/>
            <person name="Alfaro M."/>
            <person name="Ramirez L."/>
            <person name="Pisabarro A.G."/>
            <person name="Kuo A."/>
            <person name="Tritt A."/>
            <person name="Lipzen A."/>
            <person name="He G."/>
            <person name="Yan M."/>
            <person name="Ng V."/>
            <person name="Cullen D."/>
            <person name="Martin F."/>
            <person name="Rosso M.-N."/>
            <person name="Henrissat B."/>
            <person name="Hibbett D."/>
            <person name="Martinez A.T."/>
            <person name="Grigoriev I.V."/>
        </authorList>
    </citation>
    <scope>NUCLEOTIDE SEQUENCE</scope>
    <source>
        <strain evidence="5">AH 44721</strain>
    </source>
</reference>
<dbReference type="Gene3D" id="3.40.50.150">
    <property type="entry name" value="Vaccinia Virus protein VP39"/>
    <property type="match status" value="1"/>
</dbReference>
<feature type="domain" description="O-methyltransferase C-terminal" evidence="4">
    <location>
        <begin position="262"/>
        <end position="429"/>
    </location>
</feature>
<evidence type="ECO:0000259" key="4">
    <source>
        <dbReference type="Pfam" id="PF00891"/>
    </source>
</evidence>
<dbReference type="PANTHER" id="PTHR43712:SF2">
    <property type="entry name" value="O-METHYLTRANSFERASE CICE"/>
    <property type="match status" value="1"/>
</dbReference>
<protein>
    <submittedName>
        <fullName evidence="5">S-adenosyl-L-methionine-dependent methyltransferase</fullName>
    </submittedName>
</protein>
<dbReference type="InterPro" id="IPR036390">
    <property type="entry name" value="WH_DNA-bd_sf"/>
</dbReference>
<dbReference type="InterPro" id="IPR001077">
    <property type="entry name" value="COMT_C"/>
</dbReference>
<dbReference type="AlphaFoldDB" id="A0A9P5NCH3"/>
<evidence type="ECO:0000313" key="5">
    <source>
        <dbReference type="EMBL" id="KAF8875716.1"/>
    </source>
</evidence>
<organism evidence="5 6">
    <name type="scientific">Gymnopilus junonius</name>
    <name type="common">Spectacular rustgill mushroom</name>
    <name type="synonym">Gymnopilus spectabilis subsp. junonius</name>
    <dbReference type="NCBI Taxonomy" id="109634"/>
    <lineage>
        <taxon>Eukaryota</taxon>
        <taxon>Fungi</taxon>
        <taxon>Dikarya</taxon>
        <taxon>Basidiomycota</taxon>
        <taxon>Agaricomycotina</taxon>
        <taxon>Agaricomycetes</taxon>
        <taxon>Agaricomycetidae</taxon>
        <taxon>Agaricales</taxon>
        <taxon>Agaricineae</taxon>
        <taxon>Hymenogastraceae</taxon>
        <taxon>Gymnopilus</taxon>
    </lineage>
</organism>
<dbReference type="SUPFAM" id="SSF46785">
    <property type="entry name" value="Winged helix' DNA-binding domain"/>
    <property type="match status" value="1"/>
</dbReference>
<dbReference type="Gene3D" id="1.10.10.10">
    <property type="entry name" value="Winged helix-like DNA-binding domain superfamily/Winged helix DNA-binding domain"/>
    <property type="match status" value="1"/>
</dbReference>
<evidence type="ECO:0000313" key="6">
    <source>
        <dbReference type="Proteomes" id="UP000724874"/>
    </source>
</evidence>
<dbReference type="EMBL" id="JADNYJ010000192">
    <property type="protein sequence ID" value="KAF8875716.1"/>
    <property type="molecule type" value="Genomic_DNA"/>
</dbReference>
<evidence type="ECO:0000256" key="2">
    <source>
        <dbReference type="ARBA" id="ARBA00022679"/>
    </source>
</evidence>
<name>A0A9P5NCH3_GYMJU</name>
<keyword evidence="1 5" id="KW-0489">Methyltransferase</keyword>
<keyword evidence="2" id="KW-0808">Transferase</keyword>
<evidence type="ECO:0000256" key="1">
    <source>
        <dbReference type="ARBA" id="ARBA00022603"/>
    </source>
</evidence>
<dbReference type="PROSITE" id="PS51683">
    <property type="entry name" value="SAM_OMT_II"/>
    <property type="match status" value="1"/>
</dbReference>